<comment type="caution">
    <text evidence="1">The sequence shown here is derived from an EMBL/GenBank/DDBJ whole genome shotgun (WGS) entry which is preliminary data.</text>
</comment>
<dbReference type="AlphaFoldDB" id="A0AA38LXA0"/>
<dbReference type="RefSeq" id="XP_052949389.1">
    <property type="nucleotide sequence ID" value="XM_053090846.1"/>
</dbReference>
<keyword evidence="2" id="KW-1185">Reference proteome</keyword>
<reference evidence="1" key="1">
    <citation type="journal article" date="2022" name="G3 (Bethesda)">
        <title>High quality genome of the basidiomycete yeast Dioszegia hungarica PDD-24b-2 isolated from cloud water.</title>
        <authorList>
            <person name="Jarrige D."/>
            <person name="Haridas S."/>
            <person name="Bleykasten-Grosshans C."/>
            <person name="Joly M."/>
            <person name="Nadalig T."/>
            <person name="Sancelme M."/>
            <person name="Vuilleumier S."/>
            <person name="Grigoriev I.V."/>
            <person name="Amato P."/>
            <person name="Bringel F."/>
        </authorList>
    </citation>
    <scope>NUCLEOTIDE SEQUENCE</scope>
    <source>
        <strain evidence="1">PDD-24b-2</strain>
    </source>
</reference>
<protein>
    <submittedName>
        <fullName evidence="1">Uncharacterized protein</fullName>
    </submittedName>
</protein>
<gene>
    <name evidence="1" type="ORF">MKK02DRAFT_39934</name>
</gene>
<evidence type="ECO:0000313" key="2">
    <source>
        <dbReference type="Proteomes" id="UP001164286"/>
    </source>
</evidence>
<proteinExistence type="predicted"/>
<dbReference type="Proteomes" id="UP001164286">
    <property type="component" value="Unassembled WGS sequence"/>
</dbReference>
<evidence type="ECO:0000313" key="1">
    <source>
        <dbReference type="EMBL" id="KAI9639612.1"/>
    </source>
</evidence>
<dbReference type="EMBL" id="JAKWFO010000001">
    <property type="protein sequence ID" value="KAI9639612.1"/>
    <property type="molecule type" value="Genomic_DNA"/>
</dbReference>
<accession>A0AA38LXA0</accession>
<dbReference type="GeneID" id="77730051"/>
<name>A0AA38LXA0_9TREE</name>
<organism evidence="1 2">
    <name type="scientific">Dioszegia hungarica</name>
    <dbReference type="NCBI Taxonomy" id="4972"/>
    <lineage>
        <taxon>Eukaryota</taxon>
        <taxon>Fungi</taxon>
        <taxon>Dikarya</taxon>
        <taxon>Basidiomycota</taxon>
        <taxon>Agaricomycotina</taxon>
        <taxon>Tremellomycetes</taxon>
        <taxon>Tremellales</taxon>
        <taxon>Bulleribasidiaceae</taxon>
        <taxon>Dioszegia</taxon>
    </lineage>
</organism>
<sequence>MADRLDIQPGGPAARRVYLTSELFRLVLDHLGVGGSVPLLRLEKASIASAAAVVYRSVHVRDMKRFSRSNPTHCIYLDAVRVLDRSYIPPEFAVLCARQLSVEVPRTPTRFSPKTALNSFRLAQKKFPHVRSVLLKHRSDDRDDVYDMHRIPGSDRFNV</sequence>